<dbReference type="AlphaFoldDB" id="A0A1Y3Z7R4"/>
<feature type="domain" description="Major fimbrium tip subunit FimD third Ig-like" evidence="1">
    <location>
        <begin position="372"/>
        <end position="470"/>
    </location>
</feature>
<dbReference type="Proteomes" id="UP000195386">
    <property type="component" value="Unassembled WGS sequence"/>
</dbReference>
<accession>A0A1Y3Z7R4</accession>
<proteinExistence type="predicted"/>
<evidence type="ECO:0000313" key="3">
    <source>
        <dbReference type="Proteomes" id="UP000195386"/>
    </source>
</evidence>
<reference evidence="3" key="1">
    <citation type="submission" date="2017-04" db="EMBL/GenBank/DDBJ databases">
        <title>Function of individual gut microbiota members based on whole genome sequencing of pure cultures obtained from chicken caecum.</title>
        <authorList>
            <person name="Medvecky M."/>
            <person name="Cejkova D."/>
            <person name="Polansky O."/>
            <person name="Karasova D."/>
            <person name="Kubasova T."/>
            <person name="Cizek A."/>
            <person name="Rychlik I."/>
        </authorList>
    </citation>
    <scope>NUCLEOTIDE SEQUENCE [LARGE SCALE GENOMIC DNA]</scope>
    <source>
        <strain evidence="3">An43</strain>
    </source>
</reference>
<evidence type="ECO:0000313" key="2">
    <source>
        <dbReference type="EMBL" id="OUO02571.1"/>
    </source>
</evidence>
<comment type="caution">
    <text evidence="2">The sequence shown here is derived from an EMBL/GenBank/DDBJ whole genome shotgun (WGS) entry which is preliminary data.</text>
</comment>
<dbReference type="InterPro" id="IPR058822">
    <property type="entry name" value="Ig-like_FimD_3rd"/>
</dbReference>
<name>A0A1Y3Z7R4_9BACE</name>
<gene>
    <name evidence="2" type="ORF">B5F97_03400</name>
</gene>
<dbReference type="EMBL" id="NFII01000002">
    <property type="protein sequence ID" value="OUO02571.1"/>
    <property type="molecule type" value="Genomic_DNA"/>
</dbReference>
<dbReference type="Pfam" id="PF26306">
    <property type="entry name" value="FimD_3rd"/>
    <property type="match status" value="1"/>
</dbReference>
<sequence length="755" mass="83958">MQDDEIQGDMGHYDNQILIRISTGNQIITRAASDIEEVIETLHLFVFETNPDETLPATASCCYYHSLENVDITKPVSLGSKESFAPAKKYKVCLIANYNLPDAVKQQLGNEENPLPLSELNTLIEREQSQPPFASPEALLMEGESGAVTLNDGTAQPIEVPATLTRATAKIVLNIKLADEFVDKYTPYTGTAVANNRITFTNPALTTYVRSGQGIYPSSVSGSFSYNYAIEQQAYSITYTLYSYACEWLGGDLETASSLVINIPVQPVELSATPLDINSYAISLDKFSYQTADPAPSGNGDSRDYSLQRNYAYTITATVRALGSNEPSEPVKLEGAKFEAMPWGQVDININGEDSGDFLSLNYHELSLTDDTENSVLHFDASDDVTVELDGEVYYYNKFGQKKIVGEGGNRNDPTYGFDVDFKYDNNSVEGNITIESKPLPNNAPKYFRIKITNNHDRKLVEYVDVVQYPLNYVTSTFGYYSSLRDTNSGQGCDFLTGPNDSDDRYTKEDDNNNLVTGSGANGNFVVKYVRWDEVDMEKDENGKDFPTLLSGRNTLDYYYYYSTSRSKWNSTRVNTHKNPRMYHVRITASSNDYTLGVPPLDNNGYTQGGEDVGNMVSPSFMIASQLGAFQGFPSYEEAKVHCSRYEETTFLDYQEGIVVKYNNWRVPTPAELTIIGKTQTSSRNDYSAIDEVLALSKYWCSLGQVWNTRSQTVGGNSDNTAVRCVRDANEPGTIIHIKDKTPGWPATRPSVTPN</sequence>
<protein>
    <recommendedName>
        <fullName evidence="1">Major fimbrium tip subunit FimD third Ig-like domain-containing protein</fullName>
    </recommendedName>
</protein>
<evidence type="ECO:0000259" key="1">
    <source>
        <dbReference type="Pfam" id="PF26306"/>
    </source>
</evidence>
<organism evidence="2 3">
    <name type="scientific">Bacteroides clarus</name>
    <dbReference type="NCBI Taxonomy" id="626929"/>
    <lineage>
        <taxon>Bacteria</taxon>
        <taxon>Pseudomonadati</taxon>
        <taxon>Bacteroidota</taxon>
        <taxon>Bacteroidia</taxon>
        <taxon>Bacteroidales</taxon>
        <taxon>Bacteroidaceae</taxon>
        <taxon>Bacteroides</taxon>
    </lineage>
</organism>